<evidence type="ECO:0000256" key="11">
    <source>
        <dbReference type="PROSITE-ProRule" id="PRU01360"/>
    </source>
</evidence>
<evidence type="ECO:0000256" key="9">
    <source>
        <dbReference type="ARBA" id="ARBA00023136"/>
    </source>
</evidence>
<reference evidence="15 16" key="1">
    <citation type="journal article" date="2015" name="Int. J. Syst. Evol. Microbiol.">
        <title>Sphingomonas hengshuiensis sp. nov., isolated from lake wetland.</title>
        <authorList>
            <person name="Wei S."/>
            <person name="Wang T."/>
            <person name="Liu H."/>
            <person name="Zhang C."/>
            <person name="Guo J."/>
            <person name="Wang Q."/>
            <person name="Liang K."/>
            <person name="Zhang Z."/>
        </authorList>
    </citation>
    <scope>NUCLEOTIDE SEQUENCE [LARGE SCALE GENOMIC DNA]</scope>
    <source>
        <strain evidence="15 16">WHSC-8</strain>
    </source>
</reference>
<evidence type="ECO:0000256" key="3">
    <source>
        <dbReference type="ARBA" id="ARBA00022452"/>
    </source>
</evidence>
<keyword evidence="16" id="KW-1185">Reference proteome</keyword>
<keyword evidence="8 12" id="KW-0798">TonB box</keyword>
<keyword evidence="10 11" id="KW-0998">Cell outer membrane</keyword>
<evidence type="ECO:0000256" key="12">
    <source>
        <dbReference type="RuleBase" id="RU003357"/>
    </source>
</evidence>
<evidence type="ECO:0000256" key="10">
    <source>
        <dbReference type="ARBA" id="ARBA00023237"/>
    </source>
</evidence>
<organism evidence="15 16">
    <name type="scientific">Sphingomonas hengshuiensis</name>
    <dbReference type="NCBI Taxonomy" id="1609977"/>
    <lineage>
        <taxon>Bacteria</taxon>
        <taxon>Pseudomonadati</taxon>
        <taxon>Pseudomonadota</taxon>
        <taxon>Alphaproteobacteria</taxon>
        <taxon>Sphingomonadales</taxon>
        <taxon>Sphingomonadaceae</taxon>
        <taxon>Sphingomonas</taxon>
    </lineage>
</organism>
<dbReference type="GO" id="GO:0009279">
    <property type="term" value="C:cell outer membrane"/>
    <property type="evidence" value="ECO:0007669"/>
    <property type="project" value="UniProtKB-SubCell"/>
</dbReference>
<dbReference type="InterPro" id="IPR012910">
    <property type="entry name" value="Plug_dom"/>
</dbReference>
<dbReference type="Pfam" id="PF07715">
    <property type="entry name" value="Plug"/>
    <property type="match status" value="1"/>
</dbReference>
<keyword evidence="5 11" id="KW-0812">Transmembrane</keyword>
<evidence type="ECO:0000313" key="15">
    <source>
        <dbReference type="EMBL" id="AJP74280.1"/>
    </source>
</evidence>
<evidence type="ECO:0000256" key="7">
    <source>
        <dbReference type="ARBA" id="ARBA00023065"/>
    </source>
</evidence>
<dbReference type="KEGG" id="sphi:TS85_05105"/>
<keyword evidence="9 11" id="KW-0472">Membrane</keyword>
<evidence type="ECO:0000256" key="5">
    <source>
        <dbReference type="ARBA" id="ARBA00022692"/>
    </source>
</evidence>
<evidence type="ECO:0000313" key="16">
    <source>
        <dbReference type="Proteomes" id="UP000032300"/>
    </source>
</evidence>
<keyword evidence="15" id="KW-0675">Receptor</keyword>
<dbReference type="InterPro" id="IPR036942">
    <property type="entry name" value="Beta-barrel_TonB_sf"/>
</dbReference>
<dbReference type="Gene3D" id="2.40.170.20">
    <property type="entry name" value="TonB-dependent receptor, beta-barrel domain"/>
    <property type="match status" value="1"/>
</dbReference>
<keyword evidence="6" id="KW-0408">Iron</keyword>
<dbReference type="EMBL" id="CP010836">
    <property type="protein sequence ID" value="AJP74280.1"/>
    <property type="molecule type" value="Genomic_DNA"/>
</dbReference>
<evidence type="ECO:0000256" key="1">
    <source>
        <dbReference type="ARBA" id="ARBA00004571"/>
    </source>
</evidence>
<evidence type="ECO:0000259" key="14">
    <source>
        <dbReference type="Pfam" id="PF07715"/>
    </source>
</evidence>
<dbReference type="PROSITE" id="PS52016">
    <property type="entry name" value="TONB_DEPENDENT_REC_3"/>
    <property type="match status" value="1"/>
</dbReference>
<name>A0A7U5BFI2_9SPHN</name>
<protein>
    <submittedName>
        <fullName evidence="15">TonB-dependent receptor</fullName>
    </submittedName>
</protein>
<evidence type="ECO:0000256" key="4">
    <source>
        <dbReference type="ARBA" id="ARBA00022496"/>
    </source>
</evidence>
<reference evidence="15 16" key="2">
    <citation type="submission" date="2015-02" db="EMBL/GenBank/DDBJ databases">
        <title>The complete genome of Sphingomonas hengshuiensis sp. WHSC-8 isolated from soil of Hengshui Lake.</title>
        <authorList>
            <person name="Wei S."/>
            <person name="Guo J."/>
            <person name="Su C."/>
            <person name="Wu R."/>
            <person name="Zhang Z."/>
            <person name="Liang K."/>
            <person name="Li H."/>
            <person name="Wang T."/>
            <person name="Liu H."/>
            <person name="Zhang C."/>
            <person name="Li Z."/>
            <person name="Wang Q."/>
            <person name="Meng J."/>
        </authorList>
    </citation>
    <scope>NUCLEOTIDE SEQUENCE [LARGE SCALE GENOMIC DNA]</scope>
    <source>
        <strain evidence="15 16">WHSC-8</strain>
    </source>
</reference>
<keyword evidence="3 11" id="KW-1134">Transmembrane beta strand</keyword>
<accession>A0A7U5BFI2</accession>
<dbReference type="GO" id="GO:0006826">
    <property type="term" value="P:iron ion transport"/>
    <property type="evidence" value="ECO:0007669"/>
    <property type="project" value="UniProtKB-KW"/>
</dbReference>
<dbReference type="PANTHER" id="PTHR32552:SF81">
    <property type="entry name" value="TONB-DEPENDENT OUTER MEMBRANE RECEPTOR"/>
    <property type="match status" value="1"/>
</dbReference>
<feature type="domain" description="TonB-dependent receptor plug" evidence="14">
    <location>
        <begin position="50"/>
        <end position="158"/>
    </location>
</feature>
<dbReference type="PANTHER" id="PTHR32552">
    <property type="entry name" value="FERRICHROME IRON RECEPTOR-RELATED"/>
    <property type="match status" value="1"/>
</dbReference>
<evidence type="ECO:0000256" key="6">
    <source>
        <dbReference type="ARBA" id="ARBA00023004"/>
    </source>
</evidence>
<comment type="subcellular location">
    <subcellularLocation>
        <location evidence="1 11">Cell outer membrane</location>
        <topology evidence="1 11">Multi-pass membrane protein</topology>
    </subcellularLocation>
</comment>
<comment type="similarity">
    <text evidence="11 12">Belongs to the TonB-dependent receptor family.</text>
</comment>
<dbReference type="Proteomes" id="UP000032300">
    <property type="component" value="Chromosome"/>
</dbReference>
<evidence type="ECO:0000256" key="2">
    <source>
        <dbReference type="ARBA" id="ARBA00022448"/>
    </source>
</evidence>
<dbReference type="OrthoDB" id="9760333at2"/>
<keyword evidence="7" id="KW-0406">Ion transport</keyword>
<feature type="domain" description="TonB-dependent receptor-like beta-barrel" evidence="13">
    <location>
        <begin position="253"/>
        <end position="756"/>
    </location>
</feature>
<dbReference type="InterPro" id="IPR039426">
    <property type="entry name" value="TonB-dep_rcpt-like"/>
</dbReference>
<keyword evidence="4" id="KW-0410">Iron transport</keyword>
<dbReference type="Pfam" id="PF00593">
    <property type="entry name" value="TonB_dep_Rec_b-barrel"/>
    <property type="match status" value="1"/>
</dbReference>
<dbReference type="AlphaFoldDB" id="A0A7U5BFI2"/>
<sequence length="793" mass="85401">MLPAGAFAQTAGTAAAAAGVTAAQATPTPTEAEAQLAEIVVTAEKRDVSLQDASLSVSAVPAQALTEANVTEITGLNGLVPGLVVARSGGGERMISIRGVGSETPENTNTQPGVSYHIDGVYIFNSIAANAAFIDVAQVEVLRGPQGTTFGQGSTGGTINVVTNRPSLDALTGSMDLSAGNYDFIKAGAALNVPISSTLAVRGAVQHNSHDGYAYATGVPGFSKYQLDNQDETGWKAALLWEPASNFSITLNTVQYRSNNNGPAQKNVLDPSTDPRILTQDYAGKSIVNTELYYGVVKYDAGFATLKSITSYQTLFSTQAWDSDGLTTDLFYDATYNPKSFTGVYYDHTPLWRTNTKSWTQEFNLSSNSSGPFKWIVGGVYLHSKNSQYIVEYRSGANQDILQPAISENTPYDSPAVDNVTYAELSSITRKAWAGYVEASYDFTDALKVTGGVRYNDDRFSGTSDSMSGGASEQTSGAYLQPAATEGLSTGRWTGKAAIQYKLTPANMAYFSFTRGFKPGGINSSAAGGNSSYLALGWENGVKPTYQPEQLDSFEVGLKNRFLNNRAQLNLSAFIYNYKNMQFLEEDPILFGEGISNAPSARIYGAEVEGSWLATPTVTLDGSFSLLRGTFNKDYYALDPVNASRAQNAAGYPDYLFWTNFYAASVAREGARANINGNDVPKLPKFQGTAAITYANQVGPGKLTAKAQIIYRGEYQYRLFNDPGFDKTPSYAQVNLFLKYAPDSTNLWGSLTVTNLFDKAGVNSRFSDPYGSAQTYDTYIPPRQVFGTIGYRF</sequence>
<keyword evidence="2 11" id="KW-0813">Transport</keyword>
<evidence type="ECO:0000259" key="13">
    <source>
        <dbReference type="Pfam" id="PF00593"/>
    </source>
</evidence>
<proteinExistence type="inferred from homology"/>
<dbReference type="SUPFAM" id="SSF56935">
    <property type="entry name" value="Porins"/>
    <property type="match status" value="1"/>
</dbReference>
<evidence type="ECO:0000256" key="8">
    <source>
        <dbReference type="ARBA" id="ARBA00023077"/>
    </source>
</evidence>
<dbReference type="InterPro" id="IPR000531">
    <property type="entry name" value="Beta-barrel_TonB"/>
</dbReference>
<gene>
    <name evidence="15" type="ORF">TS85_05105</name>
</gene>